<reference evidence="2" key="3">
    <citation type="submission" date="2018-08" db="UniProtKB">
        <authorList>
            <consortium name="EnsemblPlants"/>
        </authorList>
    </citation>
    <scope>IDENTIFICATION</scope>
    <source>
        <strain evidence="2">cv. Bd21</strain>
    </source>
</reference>
<sequence length="84" mass="9161">MLLVHRSSASCTCSPPVHHPALSSASLQALHNLAIRFVVREPSLHGYREGIRNLITGMITKTKGTLSKFKASISQNRTPHSARS</sequence>
<accession>A0A2K2CKR3</accession>
<dbReference type="EnsemblPlants" id="PNT62615">
    <property type="protein sequence ID" value="PNT62615"/>
    <property type="gene ID" value="BRADI_4g05876v3"/>
</dbReference>
<reference evidence="1" key="2">
    <citation type="submission" date="2017-06" db="EMBL/GenBank/DDBJ databases">
        <title>WGS assembly of Brachypodium distachyon.</title>
        <authorList>
            <consortium name="The International Brachypodium Initiative"/>
            <person name="Lucas S."/>
            <person name="Harmon-Smith M."/>
            <person name="Lail K."/>
            <person name="Tice H."/>
            <person name="Grimwood J."/>
            <person name="Bruce D."/>
            <person name="Barry K."/>
            <person name="Shu S."/>
            <person name="Lindquist E."/>
            <person name="Wang M."/>
            <person name="Pitluck S."/>
            <person name="Vogel J.P."/>
            <person name="Garvin D.F."/>
            <person name="Mockler T.C."/>
            <person name="Schmutz J."/>
            <person name="Rokhsar D."/>
            <person name="Bevan M.W."/>
        </authorList>
    </citation>
    <scope>NUCLEOTIDE SEQUENCE</scope>
    <source>
        <strain evidence="1">Bd21</strain>
    </source>
</reference>
<dbReference type="Proteomes" id="UP000008810">
    <property type="component" value="Chromosome 4"/>
</dbReference>
<evidence type="ECO:0000313" key="3">
    <source>
        <dbReference type="Proteomes" id="UP000008810"/>
    </source>
</evidence>
<evidence type="ECO:0000313" key="1">
    <source>
        <dbReference type="EMBL" id="PNT62615.1"/>
    </source>
</evidence>
<gene>
    <name evidence="1" type="ORF">BRADI_4g05876v3</name>
</gene>
<evidence type="ECO:0000313" key="2">
    <source>
        <dbReference type="EnsemblPlants" id="PNT62615"/>
    </source>
</evidence>
<dbReference type="AlphaFoldDB" id="A0A2K2CKR3"/>
<proteinExistence type="predicted"/>
<dbReference type="EMBL" id="CM000883">
    <property type="protein sequence ID" value="PNT62615.1"/>
    <property type="molecule type" value="Genomic_DNA"/>
</dbReference>
<organism evidence="1">
    <name type="scientific">Brachypodium distachyon</name>
    <name type="common">Purple false brome</name>
    <name type="synonym">Trachynia distachya</name>
    <dbReference type="NCBI Taxonomy" id="15368"/>
    <lineage>
        <taxon>Eukaryota</taxon>
        <taxon>Viridiplantae</taxon>
        <taxon>Streptophyta</taxon>
        <taxon>Embryophyta</taxon>
        <taxon>Tracheophyta</taxon>
        <taxon>Spermatophyta</taxon>
        <taxon>Magnoliopsida</taxon>
        <taxon>Liliopsida</taxon>
        <taxon>Poales</taxon>
        <taxon>Poaceae</taxon>
        <taxon>BOP clade</taxon>
        <taxon>Pooideae</taxon>
        <taxon>Stipodae</taxon>
        <taxon>Brachypodieae</taxon>
        <taxon>Brachypodium</taxon>
    </lineage>
</organism>
<dbReference type="Gramene" id="PNT62615">
    <property type="protein sequence ID" value="PNT62615"/>
    <property type="gene ID" value="BRADI_4g05876v3"/>
</dbReference>
<name>A0A2K2CKR3_BRADI</name>
<reference evidence="1 2" key="1">
    <citation type="journal article" date="2010" name="Nature">
        <title>Genome sequencing and analysis of the model grass Brachypodium distachyon.</title>
        <authorList>
            <consortium name="International Brachypodium Initiative"/>
        </authorList>
    </citation>
    <scope>NUCLEOTIDE SEQUENCE [LARGE SCALE GENOMIC DNA]</scope>
    <source>
        <strain evidence="1 2">Bd21</strain>
    </source>
</reference>
<keyword evidence="3" id="KW-1185">Reference proteome</keyword>
<dbReference type="InParanoid" id="A0A2K2CKR3"/>
<protein>
    <submittedName>
        <fullName evidence="1 2">Uncharacterized protein</fullName>
    </submittedName>
</protein>